<dbReference type="AlphaFoldDB" id="F2N740"/>
<protein>
    <submittedName>
        <fullName evidence="2">Uncharacterized protein</fullName>
    </submittedName>
</protein>
<accession>F2N740</accession>
<dbReference type="KEGG" id="cgo:Corgl_0253"/>
<proteinExistence type="predicted"/>
<feature type="transmembrane region" description="Helical" evidence="1">
    <location>
        <begin position="170"/>
        <end position="194"/>
    </location>
</feature>
<feature type="transmembrane region" description="Helical" evidence="1">
    <location>
        <begin position="206"/>
        <end position="228"/>
    </location>
</feature>
<sequence length="303" mass="31781">MVNLLKADLFRMSRVARMHGYLWRWMIGLFIVMIMMNGIFSIGAQVMCDQAIAGNISDQQLRSAQTSLQIYEMTPSAFFAVFLTSPHRGSGLLVLLGCISATVMYITDTGCGYASAVSTSTRGRLAFAAERIVLAGVWTAALLIIMMSLSVLTMVPFGHMLHTGEPIGRFLLWALDAWLSCWALSVVSLAIACLTRSTVVSLGASVLIGAGVVARLVSGAAALLAMLVPEQPVWSSILGDIAALFPSTCLDLLHAGGASLSQAATGALAWLPGGVAAQALLVGGGWTILAAAVILAVSRRAPV</sequence>
<keyword evidence="1" id="KW-1133">Transmembrane helix</keyword>
<dbReference type="OrthoDB" id="3231220at2"/>
<name>F2N740_CORGP</name>
<gene>
    <name evidence="2" type="ordered locus">Corgl_0253</name>
</gene>
<dbReference type="HOGENOM" id="CLU_917394_0_0_11"/>
<keyword evidence="1" id="KW-0812">Transmembrane</keyword>
<evidence type="ECO:0000313" key="3">
    <source>
        <dbReference type="Proteomes" id="UP000006851"/>
    </source>
</evidence>
<evidence type="ECO:0000313" key="2">
    <source>
        <dbReference type="EMBL" id="AEB06379.1"/>
    </source>
</evidence>
<feature type="transmembrane region" description="Helical" evidence="1">
    <location>
        <begin position="275"/>
        <end position="297"/>
    </location>
</feature>
<feature type="transmembrane region" description="Helical" evidence="1">
    <location>
        <begin position="132"/>
        <end position="158"/>
    </location>
</feature>
<reference evidence="3" key="1">
    <citation type="journal article" date="2013" name="Stand. Genomic Sci.">
        <title>Complete genome sequence of Coriobacterium glomerans type strain (PW2(T)) from the midgut of Pyrrhocoris apterus L. (red soldier bug).</title>
        <authorList>
            <person name="Stackebrandt E."/>
            <person name="Zeytun A."/>
            <person name="Lapidus A."/>
            <person name="Nolan M."/>
            <person name="Lucas S."/>
            <person name="Hammon N."/>
            <person name="Deshpande S."/>
            <person name="Cheng J.F."/>
            <person name="Tapia R."/>
            <person name="Goodwin L.A."/>
            <person name="Pitluck S."/>
            <person name="Liolios K."/>
            <person name="Pagani I."/>
            <person name="Ivanova N."/>
            <person name="Mavromatis K."/>
            <person name="Mikhailova N."/>
            <person name="Huntemann M."/>
            <person name="Pati A."/>
            <person name="Chen A."/>
            <person name="Palaniappan K."/>
            <person name="Chang Y.J."/>
            <person name="Land M."/>
            <person name="Hauser L."/>
            <person name="Rohde M."/>
            <person name="Pukall R."/>
            <person name="Goker M."/>
            <person name="Detter J.C."/>
            <person name="Woyke T."/>
            <person name="Bristow J."/>
            <person name="Eisen J.A."/>
            <person name="Markowitz V."/>
            <person name="Hugenholtz P."/>
            <person name="Kyrpides N.C."/>
            <person name="Klenk H.P."/>
        </authorList>
    </citation>
    <scope>NUCLEOTIDE SEQUENCE</scope>
    <source>
        <strain evidence="3">ATCC 49209 / DSM 20642 / JCM 10262 / PW2</strain>
    </source>
</reference>
<organism evidence="2 3">
    <name type="scientific">Coriobacterium glomerans (strain ATCC 49209 / DSM 20642 / JCM 10262 / PW2)</name>
    <dbReference type="NCBI Taxonomy" id="700015"/>
    <lineage>
        <taxon>Bacteria</taxon>
        <taxon>Bacillati</taxon>
        <taxon>Actinomycetota</taxon>
        <taxon>Coriobacteriia</taxon>
        <taxon>Coriobacteriales</taxon>
        <taxon>Coriobacteriaceae</taxon>
        <taxon>Coriobacterium</taxon>
    </lineage>
</organism>
<dbReference type="Proteomes" id="UP000006851">
    <property type="component" value="Chromosome"/>
</dbReference>
<evidence type="ECO:0000256" key="1">
    <source>
        <dbReference type="SAM" id="Phobius"/>
    </source>
</evidence>
<feature type="transmembrane region" description="Helical" evidence="1">
    <location>
        <begin position="92"/>
        <end position="111"/>
    </location>
</feature>
<keyword evidence="1" id="KW-0472">Membrane</keyword>
<dbReference type="eggNOG" id="ENOG50305WA">
    <property type="taxonomic scope" value="Bacteria"/>
</dbReference>
<keyword evidence="3" id="KW-1185">Reference proteome</keyword>
<dbReference type="EMBL" id="CP002628">
    <property type="protein sequence ID" value="AEB06379.1"/>
    <property type="molecule type" value="Genomic_DNA"/>
</dbReference>
<feature type="transmembrane region" description="Helical" evidence="1">
    <location>
        <begin position="21"/>
        <end position="40"/>
    </location>
</feature>
<dbReference type="RefSeq" id="WP_013708122.1">
    <property type="nucleotide sequence ID" value="NC_015389.1"/>
</dbReference>